<accession>A0A1M5GGT9</accession>
<protein>
    <recommendedName>
        <fullName evidence="5">Zinc-ribbon domain-containing protein</fullName>
    </recommendedName>
</protein>
<proteinExistence type="predicted"/>
<evidence type="ECO:0000313" key="4">
    <source>
        <dbReference type="Proteomes" id="UP000183988"/>
    </source>
</evidence>
<evidence type="ECO:0008006" key="5">
    <source>
        <dbReference type="Google" id="ProtNLM"/>
    </source>
</evidence>
<name>A0A1M5GGT9_9BACI</name>
<evidence type="ECO:0000256" key="2">
    <source>
        <dbReference type="SAM" id="Phobius"/>
    </source>
</evidence>
<keyword evidence="2" id="KW-0812">Transmembrane</keyword>
<feature type="transmembrane region" description="Helical" evidence="2">
    <location>
        <begin position="231"/>
        <end position="249"/>
    </location>
</feature>
<feature type="transmembrane region" description="Helical" evidence="2">
    <location>
        <begin position="130"/>
        <end position="155"/>
    </location>
</feature>
<reference evidence="3 4" key="1">
    <citation type="submission" date="2016-11" db="EMBL/GenBank/DDBJ databases">
        <authorList>
            <person name="Jaros S."/>
            <person name="Januszkiewicz K."/>
            <person name="Wedrychowicz H."/>
        </authorList>
    </citation>
    <scope>NUCLEOTIDE SEQUENCE [LARGE SCALE GENOMIC DNA]</scope>
    <source>
        <strain evidence="3 4">IBRC-M 10683</strain>
    </source>
</reference>
<feature type="transmembrane region" description="Helical" evidence="2">
    <location>
        <begin position="176"/>
        <end position="194"/>
    </location>
</feature>
<keyword evidence="2" id="KW-1133">Transmembrane helix</keyword>
<dbReference type="AlphaFoldDB" id="A0A1M5GGT9"/>
<dbReference type="Proteomes" id="UP000183988">
    <property type="component" value="Unassembled WGS sequence"/>
</dbReference>
<feature type="region of interest" description="Disordered" evidence="1">
    <location>
        <begin position="32"/>
        <end position="51"/>
    </location>
</feature>
<organism evidence="3 4">
    <name type="scientific">Ornithinibacillus halophilus</name>
    <dbReference type="NCBI Taxonomy" id="930117"/>
    <lineage>
        <taxon>Bacteria</taxon>
        <taxon>Bacillati</taxon>
        <taxon>Bacillota</taxon>
        <taxon>Bacilli</taxon>
        <taxon>Bacillales</taxon>
        <taxon>Bacillaceae</taxon>
        <taxon>Ornithinibacillus</taxon>
    </lineage>
</organism>
<gene>
    <name evidence="3" type="ORF">SAMN05216225_10133</name>
</gene>
<evidence type="ECO:0000256" key="1">
    <source>
        <dbReference type="SAM" id="MobiDB-lite"/>
    </source>
</evidence>
<keyword evidence="2" id="KW-0472">Membrane</keyword>
<feature type="transmembrane region" description="Helical" evidence="2">
    <location>
        <begin position="87"/>
        <end position="110"/>
    </location>
</feature>
<sequence>MICTNCNHEQDRGKFCESCGTPLNSQETVEQQANPQHQEHQQAASIEAQPTTANTTQNAKEALSKYGTYFLDTLKNPTTVLNLSEKYFVNGLITIGIYIVTFGLAIYFLLNGLFKEATSYWGVVDESLPFFTIFSRVALIALLFVAIGFFSMFVLTKFAAKSNLSFKHYIGQYGGLVVPFAAVSVIALIIGLFGATFLTVGLLLISLVFLTFIVPALFAYDKTQGISNQRVYISLGSSVIAMIISYFVIRNSVLSFIEEIEELVRFF</sequence>
<dbReference type="RefSeq" id="WP_072889579.1">
    <property type="nucleotide sequence ID" value="NZ_FQVW01000013.1"/>
</dbReference>
<dbReference type="OrthoDB" id="2448863at2"/>
<dbReference type="STRING" id="930117.SAMN05216225_10133"/>
<keyword evidence="4" id="KW-1185">Reference proteome</keyword>
<evidence type="ECO:0000313" key="3">
    <source>
        <dbReference type="EMBL" id="SHG02908.1"/>
    </source>
</evidence>
<feature type="transmembrane region" description="Helical" evidence="2">
    <location>
        <begin position="200"/>
        <end position="219"/>
    </location>
</feature>
<dbReference type="EMBL" id="FQVW01000013">
    <property type="protein sequence ID" value="SHG02908.1"/>
    <property type="molecule type" value="Genomic_DNA"/>
</dbReference>